<feature type="transmembrane region" description="Helical" evidence="1">
    <location>
        <begin position="15"/>
        <end position="35"/>
    </location>
</feature>
<dbReference type="EMBL" id="JABAIL010000005">
    <property type="protein sequence ID" value="NLR92884.1"/>
    <property type="molecule type" value="Genomic_DNA"/>
</dbReference>
<keyword evidence="1" id="KW-0812">Transmembrane</keyword>
<proteinExistence type="predicted"/>
<dbReference type="InterPro" id="IPR023991">
    <property type="entry name" value="Bacteriocin_IIb_lactobn/cerein"/>
</dbReference>
<evidence type="ECO:0000313" key="2">
    <source>
        <dbReference type="EMBL" id="NLR92884.1"/>
    </source>
</evidence>
<sequence>MLELTTKELKNIEGGVGFTGIITGIGVGAAAWFALEQSGEKIGEFIYNITH</sequence>
<comment type="caution">
    <text evidence="2">The sequence shown here is derived from an EMBL/GenBank/DDBJ whole genome shotgun (WGS) entry which is preliminary data.</text>
</comment>
<dbReference type="Proteomes" id="UP000585050">
    <property type="component" value="Unassembled WGS sequence"/>
</dbReference>
<keyword evidence="1" id="KW-1133">Transmembrane helix</keyword>
<gene>
    <name evidence="2" type="ORF">HGP29_16850</name>
</gene>
<name>A0A7X8XX51_9BACT</name>
<evidence type="ECO:0000256" key="1">
    <source>
        <dbReference type="SAM" id="Phobius"/>
    </source>
</evidence>
<accession>A0A7X8XX51</accession>
<protein>
    <submittedName>
        <fullName evidence="2">Class IIb bacteriocin, lactobin A/cerein 7B family</fullName>
    </submittedName>
</protein>
<dbReference type="NCBIfam" id="TIGR01847">
    <property type="entry name" value="bacteriocin_sig"/>
    <property type="match status" value="1"/>
</dbReference>
<dbReference type="NCBIfam" id="TIGR03949">
    <property type="entry name" value="bact_IIb_cerein"/>
    <property type="match status" value="1"/>
</dbReference>
<evidence type="ECO:0000313" key="3">
    <source>
        <dbReference type="Proteomes" id="UP000585050"/>
    </source>
</evidence>
<reference evidence="2 3" key="1">
    <citation type="submission" date="2020-04" db="EMBL/GenBank/DDBJ databases">
        <title>Flammeovirga sp. SR4, a novel species isolated from seawater.</title>
        <authorList>
            <person name="Wang X."/>
        </authorList>
    </citation>
    <scope>NUCLEOTIDE SEQUENCE [LARGE SCALE GENOMIC DNA]</scope>
    <source>
        <strain evidence="2 3">SR4</strain>
    </source>
</reference>
<dbReference type="AlphaFoldDB" id="A0A7X8XX51"/>
<keyword evidence="1" id="KW-0472">Membrane</keyword>
<keyword evidence="3" id="KW-1185">Reference proteome</keyword>
<dbReference type="InterPro" id="IPR010133">
    <property type="entry name" value="Bacteriocin_signal_seq"/>
</dbReference>
<dbReference type="RefSeq" id="WP_168883600.1">
    <property type="nucleotide sequence ID" value="NZ_JABAIL010000005.1"/>
</dbReference>
<organism evidence="2 3">
    <name type="scientific">Flammeovirga agarivorans</name>
    <dbReference type="NCBI Taxonomy" id="2726742"/>
    <lineage>
        <taxon>Bacteria</taxon>
        <taxon>Pseudomonadati</taxon>
        <taxon>Bacteroidota</taxon>
        <taxon>Cytophagia</taxon>
        <taxon>Cytophagales</taxon>
        <taxon>Flammeovirgaceae</taxon>
        <taxon>Flammeovirga</taxon>
    </lineage>
</organism>